<dbReference type="PANTHER" id="PTHR11773:SF1">
    <property type="entry name" value="GLYCINE DEHYDROGENASE (DECARBOXYLATING), MITOCHONDRIAL"/>
    <property type="match status" value="1"/>
</dbReference>
<protein>
    <recommendedName>
        <fullName evidence="8">Glycine dehydrogenase (decarboxylating)</fullName>
        <ecNumber evidence="8">1.4.4.2</ecNumber>
    </recommendedName>
    <alternativeName>
        <fullName evidence="8">Glycine cleavage system P-protein</fullName>
    </alternativeName>
    <alternativeName>
        <fullName evidence="8">Glycine decarboxylase</fullName>
    </alternativeName>
    <alternativeName>
        <fullName evidence="8">Glycine dehydrogenase (aminomethyl-transferring)</fullName>
    </alternativeName>
</protein>
<evidence type="ECO:0000256" key="5">
    <source>
        <dbReference type="ARBA" id="ARBA00022898"/>
    </source>
</evidence>
<dbReference type="PANTHER" id="PTHR11773">
    <property type="entry name" value="GLYCINE DEHYDROGENASE, DECARBOXYLATING"/>
    <property type="match status" value="1"/>
</dbReference>
<comment type="function">
    <text evidence="2 8">The glycine cleavage system catalyzes the degradation of glycine. The P protein binds the alpha-amino group of glycine through its pyridoxal phosphate cofactor; CO(2) is released and the remaining methylamine moiety is then transferred to the lipoamide cofactor of the H protein.</text>
</comment>
<feature type="domain" description="Glycine cleavage system P-protein N-terminal" evidence="10">
    <location>
        <begin position="516"/>
        <end position="769"/>
    </location>
</feature>
<accession>A0AAN1PFY7</accession>
<dbReference type="FunFam" id="3.40.640.10:FF:000005">
    <property type="entry name" value="Glycine dehydrogenase (decarboxylating), mitochondrial"/>
    <property type="match status" value="1"/>
</dbReference>
<evidence type="ECO:0000259" key="10">
    <source>
        <dbReference type="Pfam" id="PF02347"/>
    </source>
</evidence>
<proteinExistence type="inferred from homology"/>
<dbReference type="GO" id="GO:0019464">
    <property type="term" value="P:glycine decarboxylation via glycine cleavage system"/>
    <property type="evidence" value="ECO:0007669"/>
    <property type="project" value="UniProtKB-UniRule"/>
</dbReference>
<dbReference type="Proteomes" id="UP000256572">
    <property type="component" value="Chromosome"/>
</dbReference>
<dbReference type="GO" id="GO:0030170">
    <property type="term" value="F:pyridoxal phosphate binding"/>
    <property type="evidence" value="ECO:0007669"/>
    <property type="project" value="TreeGrafter"/>
</dbReference>
<evidence type="ECO:0000256" key="2">
    <source>
        <dbReference type="ARBA" id="ARBA00003788"/>
    </source>
</evidence>
<dbReference type="GO" id="GO:0004375">
    <property type="term" value="F:glycine dehydrogenase (decarboxylating) activity"/>
    <property type="evidence" value="ECO:0007669"/>
    <property type="project" value="UniProtKB-EC"/>
</dbReference>
<comment type="cofactor">
    <cofactor evidence="1 8 9">
        <name>pyridoxal 5'-phosphate</name>
        <dbReference type="ChEBI" id="CHEBI:597326"/>
    </cofactor>
</comment>
<dbReference type="InterPro" id="IPR049315">
    <property type="entry name" value="GDC-P_N"/>
</dbReference>
<evidence type="ECO:0000256" key="8">
    <source>
        <dbReference type="HAMAP-Rule" id="MF_00711"/>
    </source>
</evidence>
<evidence type="ECO:0000256" key="3">
    <source>
        <dbReference type="ARBA" id="ARBA00010756"/>
    </source>
</evidence>
<dbReference type="Gene3D" id="3.40.640.10">
    <property type="entry name" value="Type I PLP-dependent aspartate aminotransferase-like (Major domain)"/>
    <property type="match status" value="2"/>
</dbReference>
<dbReference type="InterPro" id="IPR015422">
    <property type="entry name" value="PyrdxlP-dep_Trfase_small"/>
</dbReference>
<dbReference type="InterPro" id="IPR020581">
    <property type="entry name" value="GDC_P"/>
</dbReference>
<dbReference type="FunFam" id="3.40.640.10:FF:000007">
    <property type="entry name" value="glycine dehydrogenase (Decarboxylating), mitochondrial"/>
    <property type="match status" value="1"/>
</dbReference>
<reference evidence="12 13" key="2">
    <citation type="submission" date="2018-08" db="EMBL/GenBank/DDBJ databases">
        <title>Acetobacter oryzifermentans sp. nov., isolated from Korea traditional vinegar and reclassification of Acetobacter pasteurianus subsp. ascendens (Henneberg 1898) as Acetobacter ascendens comb. nov.</title>
        <authorList>
            <person name="Cho G.Y."/>
            <person name="Lee S.H."/>
        </authorList>
    </citation>
    <scope>NUCLEOTIDE SEQUENCE [LARGE SCALE GENOMIC DNA]</scope>
    <source>
        <strain evidence="12 13">SH</strain>
    </source>
</reference>
<dbReference type="InterPro" id="IPR015424">
    <property type="entry name" value="PyrdxlP-dep_Trfase"/>
</dbReference>
<dbReference type="NCBIfam" id="TIGR00461">
    <property type="entry name" value="gcvP"/>
    <property type="match status" value="1"/>
</dbReference>
<evidence type="ECO:0000256" key="6">
    <source>
        <dbReference type="ARBA" id="ARBA00023002"/>
    </source>
</evidence>
<gene>
    <name evidence="8 12" type="primary">gcvP</name>
    <name evidence="12" type="ORF">CJF59_01750</name>
</gene>
<evidence type="ECO:0000256" key="1">
    <source>
        <dbReference type="ARBA" id="ARBA00001933"/>
    </source>
</evidence>
<evidence type="ECO:0000256" key="9">
    <source>
        <dbReference type="PIRSR" id="PIRSR603437-50"/>
    </source>
</evidence>
<dbReference type="CDD" id="cd00613">
    <property type="entry name" value="GDC-P"/>
    <property type="match status" value="2"/>
</dbReference>
<dbReference type="HAMAP" id="MF_00711">
    <property type="entry name" value="GcvP"/>
    <property type="match status" value="1"/>
</dbReference>
<comment type="catalytic activity">
    <reaction evidence="7 8">
        <text>N(6)-[(R)-lipoyl]-L-lysyl-[glycine-cleavage complex H protein] + glycine + H(+) = N(6)-[(R)-S(8)-aminomethyldihydrolipoyl]-L-lysyl-[glycine-cleavage complex H protein] + CO2</text>
        <dbReference type="Rhea" id="RHEA:24304"/>
        <dbReference type="Rhea" id="RHEA-COMP:10494"/>
        <dbReference type="Rhea" id="RHEA-COMP:10495"/>
        <dbReference type="ChEBI" id="CHEBI:15378"/>
        <dbReference type="ChEBI" id="CHEBI:16526"/>
        <dbReference type="ChEBI" id="CHEBI:57305"/>
        <dbReference type="ChEBI" id="CHEBI:83099"/>
        <dbReference type="ChEBI" id="CHEBI:83143"/>
        <dbReference type="EC" id="1.4.4.2"/>
    </reaction>
</comment>
<evidence type="ECO:0000313" key="12">
    <source>
        <dbReference type="EMBL" id="AXM99441.1"/>
    </source>
</evidence>
<dbReference type="EC" id="1.4.4.2" evidence="8"/>
<reference evidence="12 13" key="1">
    <citation type="submission" date="2017-09" db="EMBL/GenBank/DDBJ databases">
        <authorList>
            <person name="Kim K.H."/>
            <person name="Chun B.H."/>
            <person name="Han G.S."/>
            <person name="Hyun S.G."/>
            <person name="Jeon C.O."/>
        </authorList>
    </citation>
    <scope>NUCLEOTIDE SEQUENCE [LARGE SCALE GENOMIC DNA]</scope>
    <source>
        <strain evidence="12 13">SH</strain>
    </source>
</reference>
<dbReference type="InterPro" id="IPR015421">
    <property type="entry name" value="PyrdxlP-dep_Trfase_major"/>
</dbReference>
<dbReference type="FunFam" id="3.90.1150.10:FF:000007">
    <property type="entry name" value="Glycine dehydrogenase (decarboxylating), mitochondrial"/>
    <property type="match status" value="1"/>
</dbReference>
<feature type="domain" description="Glycine cleavage system P-protein N-terminal" evidence="10">
    <location>
        <begin position="52"/>
        <end position="475"/>
    </location>
</feature>
<feature type="domain" description="Glycine dehydrogenase C-terminal" evidence="11">
    <location>
        <begin position="809"/>
        <end position="930"/>
    </location>
</feature>
<dbReference type="AlphaFoldDB" id="A0AAN1PFY7"/>
<dbReference type="InterPro" id="IPR049316">
    <property type="entry name" value="GDC-P_C"/>
</dbReference>
<feature type="modified residue" description="N6-(pyridoxal phosphate)lysine" evidence="8 9">
    <location>
        <position position="741"/>
    </location>
</feature>
<dbReference type="GO" id="GO:0005829">
    <property type="term" value="C:cytosol"/>
    <property type="evidence" value="ECO:0007669"/>
    <property type="project" value="TreeGrafter"/>
</dbReference>
<dbReference type="InterPro" id="IPR003437">
    <property type="entry name" value="GcvP"/>
</dbReference>
<dbReference type="SUPFAM" id="SSF53383">
    <property type="entry name" value="PLP-dependent transferases"/>
    <property type="match status" value="2"/>
</dbReference>
<dbReference type="NCBIfam" id="NF003346">
    <property type="entry name" value="PRK04366.1"/>
    <property type="match status" value="1"/>
</dbReference>
<evidence type="ECO:0000256" key="4">
    <source>
        <dbReference type="ARBA" id="ARBA00011690"/>
    </source>
</evidence>
<evidence type="ECO:0000256" key="7">
    <source>
        <dbReference type="ARBA" id="ARBA00049026"/>
    </source>
</evidence>
<evidence type="ECO:0000313" key="13">
    <source>
        <dbReference type="Proteomes" id="UP000256572"/>
    </source>
</evidence>
<name>A0AAN1PFY7_9PROT</name>
<dbReference type="Pfam" id="PF21478">
    <property type="entry name" value="GcvP2_C"/>
    <property type="match status" value="1"/>
</dbReference>
<dbReference type="GO" id="GO:0016594">
    <property type="term" value="F:glycine binding"/>
    <property type="evidence" value="ECO:0007669"/>
    <property type="project" value="TreeGrafter"/>
</dbReference>
<keyword evidence="5 8" id="KW-0663">Pyridoxal phosphate</keyword>
<organism evidence="12 13">
    <name type="scientific">Acetobacter pomorum</name>
    <dbReference type="NCBI Taxonomy" id="65959"/>
    <lineage>
        <taxon>Bacteria</taxon>
        <taxon>Pseudomonadati</taxon>
        <taxon>Pseudomonadota</taxon>
        <taxon>Alphaproteobacteria</taxon>
        <taxon>Acetobacterales</taxon>
        <taxon>Acetobacteraceae</taxon>
        <taxon>Acetobacter</taxon>
    </lineage>
</organism>
<dbReference type="Pfam" id="PF02347">
    <property type="entry name" value="GDC-P"/>
    <property type="match status" value="2"/>
</dbReference>
<sequence length="989" mass="106157">MEKMACSKQALFRKNFCMFSLAPGSDARSQQNIEALPAFAALKAEGEAFATRHIGPTVADQAEMLRVVGAASLDDLIDQTLPASIRATQPLGLGAGWTETQVLARLRELAGQNQVMTSLIGQGYYGTVLPAVIQRNILENPAWYTAYTPYQPEISQGRLEALLNFQTMITELTGLDIANSSLLDEATAAAEAMALARRVATSKSTVFFVDAECLPQTIAVLKTRAEPMGITLQIGQPETDLDAQNVFGAIFQYPGTSGQIANPQKQIESLHAAGGIAVMAADPLALTLLASPGELGADIAIGSTQRFGIPMGYGGPHAAYMAVRDAYKRSMPGRLVGVSVDSAGRPAYRLALQTREQHIRREKATSNICTAQVLLAVIAGMYAVYHGPEGLKAIAQRIHDLAATLAAGLRALGVTVETTAFFDTLTVNVGEGAVDLLERARFAGMNLRNAGNGRIGISLDETSTPETVYAVWSVFCAEHGRVEKMAQALVAASTALPDGVRRQSGFMAQPVFRSCSSETDMLRYLRRLSDKDLALDRTMIPLGSCTMKLNATVEMLPITWSGFCDIHPFAPADQAKGYQVLLQDLEKWLCAISGYDAVSFQPNSGAQGEYAGLLVIRAYHQGRGEGHRTVCLIPASAHGTNPASAQMAGMKVVVVKCDAGGNIDLEDMREKIKAHANDLAAVMITYPSTHGVFEENMREICDLVHSAGGQVYVDGANMNAQVGLARPADYGGDVSHFNLHKTFCIPHGGGGPGMGPIGVRAHLAPYLPGNPADVDVVMAVSAAPFGSASILPISWAYIRLMGDEGLKRATQVAILNANYIVSRLKDAYPVLYEGAHGRVAHECILDLRPIKNTTGVTVDDMSKRLVDYGFHAPTVSFPVAGTFMIEPTESEGKAELDRFCDAMLAIREEVRAVESGKVTAEDAVLRHAPHTGLALTATEWTHPYTRQEACFPGNVQLSTKYWPPVGRIDNVYGDRNLVCSCPDIAEWME</sequence>
<keyword evidence="6 8" id="KW-0560">Oxidoreductase</keyword>
<dbReference type="GO" id="GO:0005960">
    <property type="term" value="C:glycine cleavage complex"/>
    <property type="evidence" value="ECO:0007669"/>
    <property type="project" value="TreeGrafter"/>
</dbReference>
<dbReference type="Gene3D" id="3.90.1150.10">
    <property type="entry name" value="Aspartate Aminotransferase, domain 1"/>
    <property type="match status" value="2"/>
</dbReference>
<comment type="subunit">
    <text evidence="4 8">The glycine cleavage system is composed of four proteins: P, T, L and H.</text>
</comment>
<comment type="similarity">
    <text evidence="3 8">Belongs to the GcvP family.</text>
</comment>
<dbReference type="EMBL" id="CP023189">
    <property type="protein sequence ID" value="AXM99441.1"/>
    <property type="molecule type" value="Genomic_DNA"/>
</dbReference>
<evidence type="ECO:0000259" key="11">
    <source>
        <dbReference type="Pfam" id="PF21478"/>
    </source>
</evidence>